<dbReference type="InterPro" id="IPR050585">
    <property type="entry name" value="Xaa-Pro_dipeptidyl-ppase/CocE"/>
</dbReference>
<dbReference type="InterPro" id="IPR011042">
    <property type="entry name" value="6-blade_b-propeller_TolB-like"/>
</dbReference>
<feature type="domain" description="Peptidase S9 prolyl oligopeptidase catalytic" evidence="1">
    <location>
        <begin position="437"/>
        <end position="644"/>
    </location>
</feature>
<accession>A0A914E8Y2</accession>
<dbReference type="InterPro" id="IPR001375">
    <property type="entry name" value="Peptidase_S9_cat"/>
</dbReference>
<dbReference type="PANTHER" id="PTHR43056">
    <property type="entry name" value="PEPTIDASE S9 PROLYL OLIGOPEPTIDASE"/>
    <property type="match status" value="1"/>
</dbReference>
<dbReference type="Proteomes" id="UP000887540">
    <property type="component" value="Unplaced"/>
</dbReference>
<sequence>MPEKQILEYGSWPSSLTSDKLFGGTCKAIKEIQVSGDSIFWVEQQFSGQCVLYQHSGKSGEERILWTNEDINVKNTVHEYGGGSFIPIGEKGVLVANNGGIYSLDKPLADPKPIVEFKDEDIRHADFYVHGDYVYAIREKHFSDHHVEPENLLIRAKISERKEEVLASGSDFYIEPRVSPNGKFIAWTEWNKPNMPWDKTTIHIRKINDDGTLGEIVHTLSSPSNATTPTNYHGIQWRATEKGSTLYVISDETGWWNVYEIEFDEKGVHSKNLYPINKEIGQPIWFIAAMDRQYSVNSEIFVFTLDDKILYKRFDSIESQPVEIKTPGFSSFSQLSLTTNNILYVLASGPARPSTLLKINLKTNEVDIIKETRDHKELEEFDISVPEVLEFDSDGVKVYGYFYKPYSSKYEAPKDTLPPVLFKAHGGPTARTDSTLELRIQYYTSRGYAVFDVNHRGSTGYGTEYRNMLYTNWGVVDKNDMINGAKFLVKAGKVDPKKICITGQSAGGFLVLGVMRSLEKLFAAGVSFYGVAELEGLVKNTEHKFEQSYPMTLIAPYPEGIDVYNERSPYKHIDEINTPVAFIHGTADPIVPFVQSQQFFEALKKKGIPTALMAFEGEIHGFKSAETVKKATDAAYYFLCKIMGINPSVHSDIEIVNL</sequence>
<dbReference type="PANTHER" id="PTHR43056:SF5">
    <property type="entry name" value="PEPTIDASE S9 PROLYL OLIGOPEPTIDASE CATALYTIC DOMAIN-CONTAINING PROTEIN"/>
    <property type="match status" value="1"/>
</dbReference>
<name>A0A914E8Y2_9BILA</name>
<dbReference type="SUPFAM" id="SSF82171">
    <property type="entry name" value="DPP6 N-terminal domain-like"/>
    <property type="match status" value="1"/>
</dbReference>
<organism evidence="2 3">
    <name type="scientific">Acrobeloides nanus</name>
    <dbReference type="NCBI Taxonomy" id="290746"/>
    <lineage>
        <taxon>Eukaryota</taxon>
        <taxon>Metazoa</taxon>
        <taxon>Ecdysozoa</taxon>
        <taxon>Nematoda</taxon>
        <taxon>Chromadorea</taxon>
        <taxon>Rhabditida</taxon>
        <taxon>Tylenchina</taxon>
        <taxon>Cephalobomorpha</taxon>
        <taxon>Cephaloboidea</taxon>
        <taxon>Cephalobidae</taxon>
        <taxon>Acrobeloides</taxon>
    </lineage>
</organism>
<dbReference type="GO" id="GO:0006508">
    <property type="term" value="P:proteolysis"/>
    <property type="evidence" value="ECO:0007669"/>
    <property type="project" value="InterPro"/>
</dbReference>
<dbReference type="InterPro" id="IPR029058">
    <property type="entry name" value="AB_hydrolase_fold"/>
</dbReference>
<dbReference type="Pfam" id="PF00326">
    <property type="entry name" value="Peptidase_S9"/>
    <property type="match status" value="1"/>
</dbReference>
<reference evidence="3" key="1">
    <citation type="submission" date="2022-11" db="UniProtKB">
        <authorList>
            <consortium name="WormBaseParasite"/>
        </authorList>
    </citation>
    <scope>IDENTIFICATION</scope>
</reference>
<dbReference type="Gene3D" id="2.120.10.30">
    <property type="entry name" value="TolB, C-terminal domain"/>
    <property type="match status" value="1"/>
</dbReference>
<protein>
    <submittedName>
        <fullName evidence="3">Peptidase S9 prolyl oligopeptidase catalytic domain-containing protein</fullName>
    </submittedName>
</protein>
<evidence type="ECO:0000259" key="1">
    <source>
        <dbReference type="Pfam" id="PF00326"/>
    </source>
</evidence>
<dbReference type="AlphaFoldDB" id="A0A914E8Y2"/>
<evidence type="ECO:0000313" key="3">
    <source>
        <dbReference type="WBParaSite" id="ACRNAN_scaffold6550.g17431.t1"/>
    </source>
</evidence>
<dbReference type="GO" id="GO:0008236">
    <property type="term" value="F:serine-type peptidase activity"/>
    <property type="evidence" value="ECO:0007669"/>
    <property type="project" value="InterPro"/>
</dbReference>
<evidence type="ECO:0000313" key="2">
    <source>
        <dbReference type="Proteomes" id="UP000887540"/>
    </source>
</evidence>
<dbReference type="SUPFAM" id="SSF53474">
    <property type="entry name" value="alpha/beta-Hydrolases"/>
    <property type="match status" value="1"/>
</dbReference>
<dbReference type="Gene3D" id="3.40.50.1820">
    <property type="entry name" value="alpha/beta hydrolase"/>
    <property type="match status" value="1"/>
</dbReference>
<keyword evidence="2" id="KW-1185">Reference proteome</keyword>
<proteinExistence type="predicted"/>
<dbReference type="WBParaSite" id="ACRNAN_scaffold6550.g17431.t1">
    <property type="protein sequence ID" value="ACRNAN_scaffold6550.g17431.t1"/>
    <property type="gene ID" value="ACRNAN_scaffold6550.g17431"/>
</dbReference>